<sequence>MNRRFRQAYTALKEHSYMIYAKIPKLEGHCDLDLIVIKATSPDDLPLSEKYIYELLKLLSFSPSSQRAFVLSFTRRFGKTQCWRVAIKCLLLLHRLLRLFPENSGFKTDLVWSRSNGLISLAPCRFRDSSSSFSDDYTAFIHSYAYFLDETLMNCLSLDRDNEQTSVKDEATWSSSRALATIPRPYRTSSSVLPYGPAARHHLIRCATQLILRDSFIYYTAFRRDIGLVLDNLLQMQYRCCISAFGIYKRAATQTNRLSEFYEACKAMHLCGVYEYPLVDRIPQIHVQALESFLDGMWQLTETSSSATETTPSPSPSPSSTRSDWRLMSMEYDDEEDKYLVPLLKAGVCAKHWERFDQYEEEEKQPLLQLEMDSWESLLEASVSTTCASLHSAIFSGLSFDKEFNKMEERDEWSEESNESKAMPIYNPFYQPNYIISGNYGHHAFEAMYQ</sequence>
<dbReference type="GO" id="GO:0032050">
    <property type="term" value="F:clathrin heavy chain binding"/>
    <property type="evidence" value="ECO:0007669"/>
    <property type="project" value="TreeGrafter"/>
</dbReference>
<dbReference type="InterPro" id="IPR013809">
    <property type="entry name" value="ENTH"/>
</dbReference>
<accession>A0AAP0FFC5</accession>
<feature type="region of interest" description="Disordered" evidence="5">
    <location>
        <begin position="304"/>
        <end position="324"/>
    </location>
</feature>
<evidence type="ECO:0000256" key="2">
    <source>
        <dbReference type="ARBA" id="ARBA00004555"/>
    </source>
</evidence>
<evidence type="ECO:0000256" key="4">
    <source>
        <dbReference type="ARBA" id="ARBA00023329"/>
    </source>
</evidence>
<gene>
    <name evidence="7" type="ORF">Syun_022753</name>
</gene>
<dbReference type="SUPFAM" id="SSF89009">
    <property type="entry name" value="GAT-like domain"/>
    <property type="match status" value="1"/>
</dbReference>
<keyword evidence="4" id="KW-0968">Cytoplasmic vesicle</keyword>
<dbReference type="Proteomes" id="UP001420932">
    <property type="component" value="Unassembled WGS sequence"/>
</dbReference>
<keyword evidence="3" id="KW-0333">Golgi apparatus</keyword>
<dbReference type="Gene3D" id="1.25.40.90">
    <property type="match status" value="1"/>
</dbReference>
<reference evidence="7 8" key="1">
    <citation type="submission" date="2024-01" db="EMBL/GenBank/DDBJ databases">
        <title>Genome assemblies of Stephania.</title>
        <authorList>
            <person name="Yang L."/>
        </authorList>
    </citation>
    <scope>NUCLEOTIDE SEQUENCE [LARGE SCALE GENOMIC DNA]</scope>
    <source>
        <strain evidence="7">YNDBR</strain>
        <tissue evidence="7">Leaf</tissue>
    </source>
</reference>
<dbReference type="GO" id="GO:0030136">
    <property type="term" value="C:clathrin-coated vesicle"/>
    <property type="evidence" value="ECO:0007669"/>
    <property type="project" value="UniProtKB-SubCell"/>
</dbReference>
<dbReference type="PANTHER" id="PTHR22951:SF22">
    <property type="entry name" value="ENTH DOMAIN-CONTAINING PROTEIN"/>
    <property type="match status" value="1"/>
</dbReference>
<organism evidence="7 8">
    <name type="scientific">Stephania yunnanensis</name>
    <dbReference type="NCBI Taxonomy" id="152371"/>
    <lineage>
        <taxon>Eukaryota</taxon>
        <taxon>Viridiplantae</taxon>
        <taxon>Streptophyta</taxon>
        <taxon>Embryophyta</taxon>
        <taxon>Tracheophyta</taxon>
        <taxon>Spermatophyta</taxon>
        <taxon>Magnoliopsida</taxon>
        <taxon>Ranunculales</taxon>
        <taxon>Menispermaceae</taxon>
        <taxon>Menispermoideae</taxon>
        <taxon>Cissampelideae</taxon>
        <taxon>Stephania</taxon>
    </lineage>
</organism>
<evidence type="ECO:0000259" key="6">
    <source>
        <dbReference type="PROSITE" id="PS50942"/>
    </source>
</evidence>
<feature type="domain" description="ENTH" evidence="6">
    <location>
        <begin position="24"/>
        <end position="162"/>
    </location>
</feature>
<comment type="caution">
    <text evidence="7">The sequence shown here is derived from an EMBL/GenBank/DDBJ whole genome shotgun (WGS) entry which is preliminary data.</text>
</comment>
<keyword evidence="8" id="KW-1185">Reference proteome</keyword>
<dbReference type="SMART" id="SM00273">
    <property type="entry name" value="ENTH"/>
    <property type="match status" value="1"/>
</dbReference>
<evidence type="ECO:0000313" key="7">
    <source>
        <dbReference type="EMBL" id="KAK9106742.1"/>
    </source>
</evidence>
<evidence type="ECO:0000313" key="8">
    <source>
        <dbReference type="Proteomes" id="UP001420932"/>
    </source>
</evidence>
<comment type="subcellular location">
    <subcellularLocation>
        <location evidence="1">Cytoplasmic vesicle</location>
        <location evidence="1">Clathrin-coated vesicle</location>
    </subcellularLocation>
    <subcellularLocation>
        <location evidence="2">Golgi apparatus</location>
    </subcellularLocation>
</comment>
<dbReference type="GO" id="GO:0006900">
    <property type="term" value="P:vesicle budding from membrane"/>
    <property type="evidence" value="ECO:0007669"/>
    <property type="project" value="TreeGrafter"/>
</dbReference>
<dbReference type="AlphaFoldDB" id="A0AAP0FFC5"/>
<dbReference type="GO" id="GO:0048268">
    <property type="term" value="P:clathrin coat assembly"/>
    <property type="evidence" value="ECO:0007669"/>
    <property type="project" value="InterPro"/>
</dbReference>
<dbReference type="EMBL" id="JBBNAF010000010">
    <property type="protein sequence ID" value="KAK9106742.1"/>
    <property type="molecule type" value="Genomic_DNA"/>
</dbReference>
<dbReference type="SUPFAM" id="SSF48464">
    <property type="entry name" value="ENTH/VHS domain"/>
    <property type="match status" value="1"/>
</dbReference>
<evidence type="ECO:0000256" key="3">
    <source>
        <dbReference type="ARBA" id="ARBA00023034"/>
    </source>
</evidence>
<dbReference type="GO" id="GO:0005545">
    <property type="term" value="F:1-phosphatidylinositol binding"/>
    <property type="evidence" value="ECO:0007669"/>
    <property type="project" value="InterPro"/>
</dbReference>
<dbReference type="InterPro" id="IPR014712">
    <property type="entry name" value="ANTH_dom_sf"/>
</dbReference>
<dbReference type="PANTHER" id="PTHR22951">
    <property type="entry name" value="CLATHRIN ASSEMBLY PROTEIN"/>
    <property type="match status" value="1"/>
</dbReference>
<evidence type="ECO:0000256" key="5">
    <source>
        <dbReference type="SAM" id="MobiDB-lite"/>
    </source>
</evidence>
<name>A0AAP0FFC5_9MAGN</name>
<dbReference type="GO" id="GO:0072583">
    <property type="term" value="P:clathrin-dependent endocytosis"/>
    <property type="evidence" value="ECO:0007669"/>
    <property type="project" value="InterPro"/>
</dbReference>
<dbReference type="InterPro" id="IPR011417">
    <property type="entry name" value="ANTH_dom"/>
</dbReference>
<dbReference type="GO" id="GO:0005546">
    <property type="term" value="F:phosphatidylinositol-4,5-bisphosphate binding"/>
    <property type="evidence" value="ECO:0007669"/>
    <property type="project" value="TreeGrafter"/>
</dbReference>
<proteinExistence type="predicted"/>
<dbReference type="Gene3D" id="1.20.58.150">
    <property type="entry name" value="ANTH domain"/>
    <property type="match status" value="1"/>
</dbReference>
<dbReference type="GO" id="GO:0005794">
    <property type="term" value="C:Golgi apparatus"/>
    <property type="evidence" value="ECO:0007669"/>
    <property type="project" value="UniProtKB-SubCell"/>
</dbReference>
<evidence type="ECO:0000256" key="1">
    <source>
        <dbReference type="ARBA" id="ARBA00004132"/>
    </source>
</evidence>
<dbReference type="InterPro" id="IPR045192">
    <property type="entry name" value="AP180-like"/>
</dbReference>
<dbReference type="PROSITE" id="PS50942">
    <property type="entry name" value="ENTH"/>
    <property type="match status" value="1"/>
</dbReference>
<protein>
    <recommendedName>
        <fullName evidence="6">ENTH domain-containing protein</fullName>
    </recommendedName>
</protein>
<dbReference type="GO" id="GO:0000149">
    <property type="term" value="F:SNARE binding"/>
    <property type="evidence" value="ECO:0007669"/>
    <property type="project" value="TreeGrafter"/>
</dbReference>
<dbReference type="GO" id="GO:0005905">
    <property type="term" value="C:clathrin-coated pit"/>
    <property type="evidence" value="ECO:0007669"/>
    <property type="project" value="TreeGrafter"/>
</dbReference>
<dbReference type="Pfam" id="PF07651">
    <property type="entry name" value="ANTH"/>
    <property type="match status" value="1"/>
</dbReference>
<dbReference type="InterPro" id="IPR008942">
    <property type="entry name" value="ENTH_VHS"/>
</dbReference>